<feature type="repeat" description="PPR" evidence="2">
    <location>
        <begin position="268"/>
        <end position="302"/>
    </location>
</feature>
<evidence type="ECO:0000256" key="2">
    <source>
        <dbReference type="PROSITE-ProRule" id="PRU00708"/>
    </source>
</evidence>
<dbReference type="AlphaFoldDB" id="A0AA41VNF7"/>
<dbReference type="FunFam" id="1.25.40.10:FF:001383">
    <property type="entry name" value="Pentatricopeptide repeat-containing protein mitochondrial"/>
    <property type="match status" value="1"/>
</dbReference>
<feature type="repeat" description="PPR" evidence="2">
    <location>
        <begin position="233"/>
        <end position="267"/>
    </location>
</feature>
<dbReference type="GO" id="GO:0003723">
    <property type="term" value="F:RNA binding"/>
    <property type="evidence" value="ECO:0007669"/>
    <property type="project" value="InterPro"/>
</dbReference>
<gene>
    <name evidence="3" type="ORF">MKW94_007174</name>
</gene>
<dbReference type="Proteomes" id="UP001177140">
    <property type="component" value="Unassembled WGS sequence"/>
</dbReference>
<dbReference type="PROSITE" id="PS51375">
    <property type="entry name" value="PPR"/>
    <property type="match status" value="6"/>
</dbReference>
<feature type="repeat" description="PPR" evidence="2">
    <location>
        <begin position="198"/>
        <end position="232"/>
    </location>
</feature>
<dbReference type="InterPro" id="IPR002885">
    <property type="entry name" value="PPR_rpt"/>
</dbReference>
<evidence type="ECO:0000313" key="3">
    <source>
        <dbReference type="EMBL" id="MCL7044527.1"/>
    </source>
</evidence>
<feature type="repeat" description="PPR" evidence="2">
    <location>
        <begin position="338"/>
        <end position="368"/>
    </location>
</feature>
<dbReference type="FunFam" id="1.25.40.10:FF:000090">
    <property type="entry name" value="Pentatricopeptide repeat-containing protein, chloroplastic"/>
    <property type="match status" value="1"/>
</dbReference>
<sequence>MRTALQTRSVFLRYYPHQKNLIKSRSFQSSSEWYANYFDKCGRDRALTSGQKLHAYLITANGLNSFHLSSKLISFYAQCGRFSDARMVFDKIPKTSLRRWVVLVGAYSRQGCYREILDAFVEMQRQGFKPNQFILPSILKACAHLSDIPTGKKIHCVVLRSTLFDTDSFISCSLVYMYSKCGPLEYARNVFDRMVEKDTVALNSMVSGYTQHGFAKEAFHLVEDMKIIGLKPDLVTWNALIAGFSKVGDPEMALQTFRSMRVHGAEPDTVSWTSVISGFVQNFQCVEAFDTFKQMLGSGARPSSFTISGLLPACAIMADSKYGKEIHGYALVNGVEEDIFVSSALVDMYSKCGFISEAEKLFIRMRQKNTVTWNSMIFGYANHGFCNEALDLFNQLLKQEDVKPDHLTFTAALTACSHAKMVEYGQNLFRLMQEEYGIEPRIEHYACLVDLLGRAGEIFEAYDFIKTMPVKPDVFVWGSFLGACRNHGNIELAETAAKQLNDLEPENAGNSLLLSNLYSEAGNWGDAERLKKMMKRKKLKNLGCSWIKMG</sequence>
<proteinExistence type="predicted"/>
<reference evidence="3" key="1">
    <citation type="submission" date="2022-03" db="EMBL/GenBank/DDBJ databases">
        <title>A functionally conserved STORR gene fusion in Papaver species that diverged 16.8 million years ago.</title>
        <authorList>
            <person name="Catania T."/>
        </authorList>
    </citation>
    <scope>NUCLEOTIDE SEQUENCE</scope>
    <source>
        <strain evidence="3">S-191538</strain>
    </source>
</reference>
<dbReference type="InterPro" id="IPR046848">
    <property type="entry name" value="E_motif"/>
</dbReference>
<accession>A0AA41VNF7</accession>
<dbReference type="PANTHER" id="PTHR47926">
    <property type="entry name" value="PENTATRICOPEPTIDE REPEAT-CONTAINING PROTEIN"/>
    <property type="match status" value="1"/>
</dbReference>
<keyword evidence="4" id="KW-1185">Reference proteome</keyword>
<dbReference type="Pfam" id="PF20431">
    <property type="entry name" value="E_motif"/>
    <property type="match status" value="1"/>
</dbReference>
<dbReference type="InterPro" id="IPR046960">
    <property type="entry name" value="PPR_At4g14850-like_plant"/>
</dbReference>
<dbReference type="Pfam" id="PF13041">
    <property type="entry name" value="PPR_2"/>
    <property type="match status" value="2"/>
</dbReference>
<dbReference type="GO" id="GO:0009451">
    <property type="term" value="P:RNA modification"/>
    <property type="evidence" value="ECO:0007669"/>
    <property type="project" value="InterPro"/>
</dbReference>
<dbReference type="Pfam" id="PF01535">
    <property type="entry name" value="PPR"/>
    <property type="match status" value="4"/>
</dbReference>
<dbReference type="PANTHER" id="PTHR47926:SF487">
    <property type="entry name" value="REPEAT (TPR)-LIKE SUPERFAMILY PROTEIN, PUTATIVE-RELATED"/>
    <property type="match status" value="1"/>
</dbReference>
<comment type="caution">
    <text evidence="3">The sequence shown here is derived from an EMBL/GenBank/DDBJ whole genome shotgun (WGS) entry which is preliminary data.</text>
</comment>
<keyword evidence="1" id="KW-0677">Repeat</keyword>
<evidence type="ECO:0008006" key="5">
    <source>
        <dbReference type="Google" id="ProtNLM"/>
    </source>
</evidence>
<dbReference type="SUPFAM" id="SSF48452">
    <property type="entry name" value="TPR-like"/>
    <property type="match status" value="1"/>
</dbReference>
<evidence type="ECO:0000256" key="1">
    <source>
        <dbReference type="ARBA" id="ARBA00022737"/>
    </source>
</evidence>
<dbReference type="NCBIfam" id="TIGR00756">
    <property type="entry name" value="PPR"/>
    <property type="match status" value="4"/>
</dbReference>
<organism evidence="3 4">
    <name type="scientific">Papaver nudicaule</name>
    <name type="common">Iceland poppy</name>
    <dbReference type="NCBI Taxonomy" id="74823"/>
    <lineage>
        <taxon>Eukaryota</taxon>
        <taxon>Viridiplantae</taxon>
        <taxon>Streptophyta</taxon>
        <taxon>Embryophyta</taxon>
        <taxon>Tracheophyta</taxon>
        <taxon>Spermatophyta</taxon>
        <taxon>Magnoliopsida</taxon>
        <taxon>Ranunculales</taxon>
        <taxon>Papaveraceae</taxon>
        <taxon>Papaveroideae</taxon>
        <taxon>Papaver</taxon>
    </lineage>
</organism>
<protein>
    <recommendedName>
        <fullName evidence="5">Pentatricopeptide repeat-containing protein</fullName>
    </recommendedName>
</protein>
<feature type="repeat" description="PPR" evidence="2">
    <location>
        <begin position="96"/>
        <end position="130"/>
    </location>
</feature>
<name>A0AA41VNF7_PAPNU</name>
<dbReference type="EMBL" id="JAJJMA010258984">
    <property type="protein sequence ID" value="MCL7044527.1"/>
    <property type="molecule type" value="Genomic_DNA"/>
</dbReference>
<dbReference type="InterPro" id="IPR011990">
    <property type="entry name" value="TPR-like_helical_dom_sf"/>
</dbReference>
<dbReference type="Gene3D" id="1.25.40.10">
    <property type="entry name" value="Tetratricopeptide repeat domain"/>
    <property type="match status" value="4"/>
</dbReference>
<evidence type="ECO:0000313" key="4">
    <source>
        <dbReference type="Proteomes" id="UP001177140"/>
    </source>
</evidence>
<feature type="repeat" description="PPR" evidence="2">
    <location>
        <begin position="369"/>
        <end position="404"/>
    </location>
</feature>